<feature type="compositionally biased region" description="Low complexity" evidence="1">
    <location>
        <begin position="40"/>
        <end position="53"/>
    </location>
</feature>
<feature type="compositionally biased region" description="Low complexity" evidence="1">
    <location>
        <begin position="488"/>
        <end position="528"/>
    </location>
</feature>
<feature type="region of interest" description="Disordered" evidence="1">
    <location>
        <begin position="250"/>
        <end position="269"/>
    </location>
</feature>
<feature type="compositionally biased region" description="Low complexity" evidence="1">
    <location>
        <begin position="19"/>
        <end position="30"/>
    </location>
</feature>
<sequence>MTVNSQNTSASLPDFVTPSSTRSNNTSCSSLFTTNTSKGRNTNTNTDSDTSSASEDRRAVETLLPAYSSPITPTPNRRRRNTDALEQSPGCARSAAGTAAGQERVDQAMVIDLTDSSPLRSGRSRVADRMAAAFASTGPMRTSSVLPQPRSSDDNRSSDARAASHGVSAGIGAIRNSATAHHVFGTARPPTPSMNCARSSTGVATGSDGEARARSVVAKTEEVTAPTTTVDDISIVGVVKAEASANSLAVSPSSTSNAMGTPTQLTTTNSAETRTAIPATARLATPVFGRTSTPAPIPAIIARQPSNTTSTTRARQPSSSTNTHRNTAAPAPMPRSLSAIRRARSLTPYTRASTYSRGLVGLTRSAAAAVRGVTTRRNAVEEATVEADDEEVVMIDSFRTSGTRNEEGEGLEAEDDGRVCVVIPTSELPGGRQDSTTLTTSDPRSRPSAGGGVPARSNSSTTLPSSNATNGTSTTLSTTSNRARNAPTSTNTNTTTTTTTRSTRNETTVNPRRTSNLNTITNSTSDSTSDSDDTEVIFTDLQTRSQIQLAARAANAQLRQQRAARRNAGPLGGPLLAVEASRAAAAAVAAGRGGSRNQVYR</sequence>
<dbReference type="AlphaFoldDB" id="A0A5C3DXH1"/>
<gene>
    <name evidence="2" type="ORF">UTRI_01606</name>
</gene>
<feature type="compositionally biased region" description="Polar residues" evidence="1">
    <location>
        <begin position="193"/>
        <end position="204"/>
    </location>
</feature>
<feature type="region of interest" description="Disordered" evidence="1">
    <location>
        <begin position="1"/>
        <end position="103"/>
    </location>
</feature>
<dbReference type="Proteomes" id="UP000324022">
    <property type="component" value="Unassembled WGS sequence"/>
</dbReference>
<feature type="region of interest" description="Disordered" evidence="1">
    <location>
        <begin position="186"/>
        <end position="209"/>
    </location>
</feature>
<evidence type="ECO:0000256" key="1">
    <source>
        <dbReference type="SAM" id="MobiDB-lite"/>
    </source>
</evidence>
<evidence type="ECO:0000313" key="3">
    <source>
        <dbReference type="Proteomes" id="UP000324022"/>
    </source>
</evidence>
<evidence type="ECO:0000313" key="2">
    <source>
        <dbReference type="EMBL" id="SPO22928.1"/>
    </source>
</evidence>
<feature type="compositionally biased region" description="Polar residues" evidence="1">
    <location>
        <begin position="304"/>
        <end position="326"/>
    </location>
</feature>
<keyword evidence="3" id="KW-1185">Reference proteome</keyword>
<proteinExistence type="predicted"/>
<feature type="region of interest" description="Disordered" evidence="1">
    <location>
        <begin position="134"/>
        <end position="166"/>
    </location>
</feature>
<feature type="region of interest" description="Disordered" evidence="1">
    <location>
        <begin position="424"/>
        <end position="533"/>
    </location>
</feature>
<feature type="compositionally biased region" description="Polar residues" evidence="1">
    <location>
        <begin position="433"/>
        <end position="442"/>
    </location>
</feature>
<name>A0A5C3DXH1_9BASI</name>
<reference evidence="2 3" key="1">
    <citation type="submission" date="2018-03" db="EMBL/GenBank/DDBJ databases">
        <authorList>
            <person name="Guldener U."/>
        </authorList>
    </citation>
    <scope>NUCLEOTIDE SEQUENCE [LARGE SCALE GENOMIC DNA]</scope>
    <source>
        <strain evidence="2 3">NBRC100155</strain>
    </source>
</reference>
<accession>A0A5C3DXH1</accession>
<dbReference type="EMBL" id="OOIN01000005">
    <property type="protein sequence ID" value="SPO22928.1"/>
    <property type="molecule type" value="Genomic_DNA"/>
</dbReference>
<feature type="region of interest" description="Disordered" evidence="1">
    <location>
        <begin position="297"/>
        <end position="337"/>
    </location>
</feature>
<feature type="compositionally biased region" description="Low complexity" evidence="1">
    <location>
        <begin position="465"/>
        <end position="481"/>
    </location>
</feature>
<protein>
    <submittedName>
        <fullName evidence="2">Uncharacterized protein</fullName>
    </submittedName>
</protein>
<organism evidence="2 3">
    <name type="scientific">Ustilago trichophora</name>
    <dbReference type="NCBI Taxonomy" id="86804"/>
    <lineage>
        <taxon>Eukaryota</taxon>
        <taxon>Fungi</taxon>
        <taxon>Dikarya</taxon>
        <taxon>Basidiomycota</taxon>
        <taxon>Ustilaginomycotina</taxon>
        <taxon>Ustilaginomycetes</taxon>
        <taxon>Ustilaginales</taxon>
        <taxon>Ustilaginaceae</taxon>
        <taxon>Ustilago</taxon>
    </lineage>
</organism>
<feature type="compositionally biased region" description="Polar residues" evidence="1">
    <location>
        <begin position="1"/>
        <end position="11"/>
    </location>
</feature>